<gene>
    <name evidence="2" type="ORF">DFH08DRAFT_752984</name>
</gene>
<accession>A0AAD6ZHL0</accession>
<protein>
    <submittedName>
        <fullName evidence="2">Uncharacterized protein</fullName>
    </submittedName>
</protein>
<evidence type="ECO:0000256" key="1">
    <source>
        <dbReference type="SAM" id="Phobius"/>
    </source>
</evidence>
<dbReference type="AlphaFoldDB" id="A0AAD6ZHL0"/>
<keyword evidence="1" id="KW-1133">Transmembrane helix</keyword>
<evidence type="ECO:0000313" key="3">
    <source>
        <dbReference type="Proteomes" id="UP001218218"/>
    </source>
</evidence>
<feature type="transmembrane region" description="Helical" evidence="1">
    <location>
        <begin position="481"/>
        <end position="501"/>
    </location>
</feature>
<feature type="transmembrane region" description="Helical" evidence="1">
    <location>
        <begin position="532"/>
        <end position="554"/>
    </location>
</feature>
<feature type="transmembrane region" description="Helical" evidence="1">
    <location>
        <begin position="388"/>
        <end position="413"/>
    </location>
</feature>
<sequence>MSFRNFGQCLASVQANDTLWRTGGTDASGNLVDDVSRVVGLTYSMCVSQCGSAPMPFSFETFSTQFSSFMLPFLALTAQLPFGAPNHFDNFATIMLTIGSPTLAIFSLMITIFNSRWIKWRFARIAYPNSDLAVIVLDNLQESLLRVKQKSFDGRIPLLASQIVLPQNDQWWQRGAATLAFTHTWSISNIASVCWAIIAYIFTIVSANNGMGFAVACAWIWLLPLVVGWLQTSPNCDELKLRAKLAALNETVYICQSGDDPAAPPVHAHELTDEHAIQIWPPHQQQVIQQDYDTFDESRSPPFYNYARMFPWARSVEEIAVAFEAASIRASKRQTVNGSLWRPSTPGSTSVFPCNRIGMAEEVAIYVLPEGQTQPHDKCWPPGVWRRVSYSAIVACVVQWSCTGSAVLVAWMIPTVGLGCHSASFLLHGILSMISFTMILAGEIITQCHHTTNPQSYSLSPSSHIRHVNLSALCRRIGKTIGWVNACMFIALGLIGFANLFDNCFCSSAVMSRGGHGAFNVIVVEGEGAKPIMIASVAFATTAAFSLWIIVFVLKTPKKTSLSTI</sequence>
<dbReference type="EMBL" id="JARIHO010000047">
    <property type="protein sequence ID" value="KAJ7323287.1"/>
    <property type="molecule type" value="Genomic_DNA"/>
</dbReference>
<dbReference type="Proteomes" id="UP001218218">
    <property type="component" value="Unassembled WGS sequence"/>
</dbReference>
<comment type="caution">
    <text evidence="2">The sequence shown here is derived from an EMBL/GenBank/DDBJ whole genome shotgun (WGS) entry which is preliminary data.</text>
</comment>
<feature type="transmembrane region" description="Helical" evidence="1">
    <location>
        <begin position="94"/>
        <end position="114"/>
    </location>
</feature>
<feature type="transmembrane region" description="Helical" evidence="1">
    <location>
        <begin position="211"/>
        <end position="230"/>
    </location>
</feature>
<evidence type="ECO:0000313" key="2">
    <source>
        <dbReference type="EMBL" id="KAJ7323287.1"/>
    </source>
</evidence>
<reference evidence="2" key="1">
    <citation type="submission" date="2023-03" db="EMBL/GenBank/DDBJ databases">
        <title>Massive genome expansion in bonnet fungi (Mycena s.s.) driven by repeated elements and novel gene families across ecological guilds.</title>
        <authorList>
            <consortium name="Lawrence Berkeley National Laboratory"/>
            <person name="Harder C.B."/>
            <person name="Miyauchi S."/>
            <person name="Viragh M."/>
            <person name="Kuo A."/>
            <person name="Thoen E."/>
            <person name="Andreopoulos B."/>
            <person name="Lu D."/>
            <person name="Skrede I."/>
            <person name="Drula E."/>
            <person name="Henrissat B."/>
            <person name="Morin E."/>
            <person name="Kohler A."/>
            <person name="Barry K."/>
            <person name="LaButti K."/>
            <person name="Morin E."/>
            <person name="Salamov A."/>
            <person name="Lipzen A."/>
            <person name="Mereny Z."/>
            <person name="Hegedus B."/>
            <person name="Baldrian P."/>
            <person name="Stursova M."/>
            <person name="Weitz H."/>
            <person name="Taylor A."/>
            <person name="Grigoriev I.V."/>
            <person name="Nagy L.G."/>
            <person name="Martin F."/>
            <person name="Kauserud H."/>
        </authorList>
    </citation>
    <scope>NUCLEOTIDE SEQUENCE</scope>
    <source>
        <strain evidence="2">CBHHK002</strain>
    </source>
</reference>
<proteinExistence type="predicted"/>
<feature type="transmembrane region" description="Helical" evidence="1">
    <location>
        <begin position="425"/>
        <end position="445"/>
    </location>
</feature>
<keyword evidence="1" id="KW-0472">Membrane</keyword>
<feature type="transmembrane region" description="Helical" evidence="1">
    <location>
        <begin position="184"/>
        <end position="205"/>
    </location>
</feature>
<keyword evidence="1" id="KW-0812">Transmembrane</keyword>
<organism evidence="2 3">
    <name type="scientific">Mycena albidolilacea</name>
    <dbReference type="NCBI Taxonomy" id="1033008"/>
    <lineage>
        <taxon>Eukaryota</taxon>
        <taxon>Fungi</taxon>
        <taxon>Dikarya</taxon>
        <taxon>Basidiomycota</taxon>
        <taxon>Agaricomycotina</taxon>
        <taxon>Agaricomycetes</taxon>
        <taxon>Agaricomycetidae</taxon>
        <taxon>Agaricales</taxon>
        <taxon>Marasmiineae</taxon>
        <taxon>Mycenaceae</taxon>
        <taxon>Mycena</taxon>
    </lineage>
</organism>
<name>A0AAD6ZHL0_9AGAR</name>
<keyword evidence="3" id="KW-1185">Reference proteome</keyword>